<evidence type="ECO:0000313" key="3">
    <source>
        <dbReference type="Proteomes" id="UP001611383"/>
    </source>
</evidence>
<evidence type="ECO:0000256" key="1">
    <source>
        <dbReference type="SAM" id="Phobius"/>
    </source>
</evidence>
<name>A0ABY9X7H1_9BACT</name>
<proteinExistence type="predicted"/>
<keyword evidence="1" id="KW-0472">Membrane</keyword>
<feature type="transmembrane region" description="Helical" evidence="1">
    <location>
        <begin position="12"/>
        <end position="32"/>
    </location>
</feature>
<dbReference type="Proteomes" id="UP001611383">
    <property type="component" value="Chromosome"/>
</dbReference>
<dbReference type="RefSeq" id="WP_395811517.1">
    <property type="nucleotide sequence ID" value="NZ_CP043494.1"/>
</dbReference>
<accession>A0ABY9X7H1</accession>
<keyword evidence="3" id="KW-1185">Reference proteome</keyword>
<evidence type="ECO:0008006" key="4">
    <source>
        <dbReference type="Google" id="ProtNLM"/>
    </source>
</evidence>
<sequence length="125" mass="14291">MESESERNFWLVMGFVVIPVFFFLLFGLLLRADANRRERILKEGRRARGTLVKAESNGGSAPTTTLTLQMRDTQTGESWVLNERRRLMPEHIHLIVPGTEFEVLYDPFSKYSNVVILGIDHKPGA</sequence>
<protein>
    <recommendedName>
        <fullName evidence="4">DUF3592 domain-containing protein</fullName>
    </recommendedName>
</protein>
<keyword evidence="1" id="KW-1133">Transmembrane helix</keyword>
<dbReference type="EMBL" id="CP043494">
    <property type="protein sequence ID" value="WNG51351.1"/>
    <property type="molecule type" value="Genomic_DNA"/>
</dbReference>
<keyword evidence="1" id="KW-0812">Transmembrane</keyword>
<evidence type="ECO:0000313" key="2">
    <source>
        <dbReference type="EMBL" id="WNG51351.1"/>
    </source>
</evidence>
<gene>
    <name evidence="2" type="ORF">F0U60_49880</name>
</gene>
<reference evidence="2 3" key="1">
    <citation type="submission" date="2019-08" db="EMBL/GenBank/DDBJ databases">
        <title>Archangium and Cystobacter genomes.</title>
        <authorList>
            <person name="Chen I.-C.K."/>
            <person name="Wielgoss S."/>
        </authorList>
    </citation>
    <scope>NUCLEOTIDE SEQUENCE [LARGE SCALE GENOMIC DNA]</scope>
    <source>
        <strain evidence="2 3">Cbm 6</strain>
    </source>
</reference>
<organism evidence="2 3">
    <name type="scientific">Archangium minus</name>
    <dbReference type="NCBI Taxonomy" id="83450"/>
    <lineage>
        <taxon>Bacteria</taxon>
        <taxon>Pseudomonadati</taxon>
        <taxon>Myxococcota</taxon>
        <taxon>Myxococcia</taxon>
        <taxon>Myxococcales</taxon>
        <taxon>Cystobacterineae</taxon>
        <taxon>Archangiaceae</taxon>
        <taxon>Archangium</taxon>
    </lineage>
</organism>